<dbReference type="Proteomes" id="UP000887540">
    <property type="component" value="Unplaced"/>
</dbReference>
<accession>A0A914CWF4</accession>
<evidence type="ECO:0000256" key="1">
    <source>
        <dbReference type="SAM" id="SignalP"/>
    </source>
</evidence>
<reference evidence="3" key="1">
    <citation type="submission" date="2022-11" db="UniProtKB">
        <authorList>
            <consortium name="WormBaseParasite"/>
        </authorList>
    </citation>
    <scope>IDENTIFICATION</scope>
</reference>
<feature type="chain" id="PRO_5037432957" evidence="1">
    <location>
        <begin position="19"/>
        <end position="457"/>
    </location>
</feature>
<evidence type="ECO:0000313" key="3">
    <source>
        <dbReference type="WBParaSite" id="ACRNAN_scaffold15142.g23418.t1"/>
    </source>
</evidence>
<dbReference type="InterPro" id="IPR017853">
    <property type="entry name" value="GH"/>
</dbReference>
<dbReference type="AlphaFoldDB" id="A0A914CWF4"/>
<dbReference type="SUPFAM" id="SSF51445">
    <property type="entry name" value="(Trans)glycosidases"/>
    <property type="match status" value="1"/>
</dbReference>
<dbReference type="WBParaSite" id="ACRNAN_scaffold15142.g23418.t1">
    <property type="protein sequence ID" value="ACRNAN_scaffold15142.g23418.t1"/>
    <property type="gene ID" value="ACRNAN_scaffold15142.g23418"/>
</dbReference>
<dbReference type="InterPro" id="IPR016187">
    <property type="entry name" value="CTDL_fold"/>
</dbReference>
<proteinExistence type="predicted"/>
<dbReference type="Gene3D" id="3.20.20.80">
    <property type="entry name" value="Glycosidases"/>
    <property type="match status" value="1"/>
</dbReference>
<keyword evidence="2" id="KW-1185">Reference proteome</keyword>
<keyword evidence="1" id="KW-0732">Signal</keyword>
<name>A0A914CWF4_9BILA</name>
<organism evidence="2 3">
    <name type="scientific">Acrobeloides nanus</name>
    <dbReference type="NCBI Taxonomy" id="290746"/>
    <lineage>
        <taxon>Eukaryota</taxon>
        <taxon>Metazoa</taxon>
        <taxon>Ecdysozoa</taxon>
        <taxon>Nematoda</taxon>
        <taxon>Chromadorea</taxon>
        <taxon>Rhabditida</taxon>
        <taxon>Tylenchina</taxon>
        <taxon>Cephalobomorpha</taxon>
        <taxon>Cephaloboidea</taxon>
        <taxon>Cephalobidae</taxon>
        <taxon>Acrobeloides</taxon>
    </lineage>
</organism>
<feature type="signal peptide" evidence="1">
    <location>
        <begin position="1"/>
        <end position="18"/>
    </location>
</feature>
<evidence type="ECO:0000313" key="2">
    <source>
        <dbReference type="Proteomes" id="UP000887540"/>
    </source>
</evidence>
<sequence length="457" mass="52205">MFLLIFLFLTLFNYEVDGRERWTEAQANAWFQSQTYIMGSQYITSDAGNQLEMFQNDTFNPELIDFELGLAESLGMTTMRIFLHNLAYSQDPTGFKSRLESVIQICSKHGIRPLLTIFDSCWLSHPNPGPQPQPKPGVMLSSWVQSPGTGVLLDQTQWPPLEIYVKDVVGTYANDARILGWDLWNEPDQHYNKQEVQLVEQLLPQVFDWARSMNPTQPLTSGVWSEDYLNGNYNMVEQLQINNSDVISFHNYLDPTTFENHIKALQKWNRPIICTEYMARTVGSTFITHLPIGKQYNIGMINWGFVNGKTQCNYPWDSHANAYTTYQPYLWFHEVFRNDGTPYLIEEAQVIKRLNGCPFGLKSTAPSLKNLTCYNAYTTPLNSTDAAAACTKTYANLGIIDSAAQNTDIMYPPIFQVVTSFILGYIKMHTEVMIGRWQDGLMMIAPIQIGKLVKKIV</sequence>
<protein>
    <submittedName>
        <fullName evidence="3">Glycoside hydrolase family 5 domain-containing protein</fullName>
    </submittedName>
</protein>
<dbReference type="SUPFAM" id="SSF56436">
    <property type="entry name" value="C-type lectin-like"/>
    <property type="match status" value="1"/>
</dbReference>